<dbReference type="Proteomes" id="UP000256334">
    <property type="component" value="Unassembled WGS sequence"/>
</dbReference>
<dbReference type="InterPro" id="IPR000620">
    <property type="entry name" value="EamA_dom"/>
</dbReference>
<dbReference type="Pfam" id="PF00892">
    <property type="entry name" value="EamA"/>
    <property type="match status" value="2"/>
</dbReference>
<evidence type="ECO:0000256" key="1">
    <source>
        <dbReference type="ARBA" id="ARBA00004141"/>
    </source>
</evidence>
<feature type="transmembrane region" description="Helical" evidence="6">
    <location>
        <begin position="92"/>
        <end position="113"/>
    </location>
</feature>
<evidence type="ECO:0000256" key="3">
    <source>
        <dbReference type="ARBA" id="ARBA00022692"/>
    </source>
</evidence>
<reference evidence="8 9" key="1">
    <citation type="submission" date="2018-07" db="EMBL/GenBank/DDBJ databases">
        <title>Genomic Encyclopedia of Type Strains, Phase IV (KMG-IV): sequencing the most valuable type-strain genomes for metagenomic binning, comparative biology and taxonomic classification.</title>
        <authorList>
            <person name="Goeker M."/>
        </authorList>
    </citation>
    <scope>NUCLEOTIDE SEQUENCE [LARGE SCALE GENOMIC DNA]</scope>
    <source>
        <strain evidence="8 9">DSM 14324</strain>
    </source>
</reference>
<evidence type="ECO:0000256" key="6">
    <source>
        <dbReference type="SAM" id="Phobius"/>
    </source>
</evidence>
<dbReference type="InterPro" id="IPR050638">
    <property type="entry name" value="AA-Vitamin_Transporters"/>
</dbReference>
<sequence length="299" mass="32325">MRAYLLLMLVVLLFAGNILVGKAAAELLPPFTLALGRVLIATLVVLIFLGPRAWRARRRILPHWRGLLVIALSGVGLFNAFLYSALHHTSATNVAVLEAAIPVVTAACMALFFSERLRPRQWLGVIISVLGTVWVVSNGHPERIIASWGTGEMIMLAAIGCWVIYTLAVRRWMADLPFYTSLVPLMLLATLALTPPAIVEQFGQAQRLTLESDALWALLYLGLGPSLVALVLYNRAVLEVGPSRASIFLNLLPLVTMAGGAWLLGAPVTPAQVMGAVIVMTGVSLVVAERRPGRRSPAR</sequence>
<organism evidence="8 9">
    <name type="scientific">Kushneria indalinina DSM 14324</name>
    <dbReference type="NCBI Taxonomy" id="1122140"/>
    <lineage>
        <taxon>Bacteria</taxon>
        <taxon>Pseudomonadati</taxon>
        <taxon>Pseudomonadota</taxon>
        <taxon>Gammaproteobacteria</taxon>
        <taxon>Oceanospirillales</taxon>
        <taxon>Halomonadaceae</taxon>
        <taxon>Kushneria</taxon>
    </lineage>
</organism>
<feature type="transmembrane region" description="Helical" evidence="6">
    <location>
        <begin position="122"/>
        <end position="139"/>
    </location>
</feature>
<protein>
    <submittedName>
        <fullName evidence="8">Drug/metabolite transporter (DMT)-like permease</fullName>
    </submittedName>
</protein>
<feature type="transmembrane region" description="Helical" evidence="6">
    <location>
        <begin position="176"/>
        <end position="194"/>
    </location>
</feature>
<evidence type="ECO:0000256" key="4">
    <source>
        <dbReference type="ARBA" id="ARBA00022989"/>
    </source>
</evidence>
<dbReference type="EMBL" id="QRDJ01000006">
    <property type="protein sequence ID" value="REC95520.1"/>
    <property type="molecule type" value="Genomic_DNA"/>
</dbReference>
<keyword evidence="5 6" id="KW-0472">Membrane</keyword>
<evidence type="ECO:0000313" key="8">
    <source>
        <dbReference type="EMBL" id="REC95520.1"/>
    </source>
</evidence>
<dbReference type="OrthoDB" id="184388at2"/>
<gene>
    <name evidence="8" type="ORF">C8D72_0169</name>
</gene>
<comment type="subcellular location">
    <subcellularLocation>
        <location evidence="1">Membrane</location>
        <topology evidence="1">Multi-pass membrane protein</topology>
    </subcellularLocation>
</comment>
<feature type="transmembrane region" description="Helical" evidence="6">
    <location>
        <begin position="271"/>
        <end position="288"/>
    </location>
</feature>
<dbReference type="PANTHER" id="PTHR32322:SF2">
    <property type="entry name" value="EAMA DOMAIN-CONTAINING PROTEIN"/>
    <property type="match status" value="1"/>
</dbReference>
<feature type="domain" description="EamA" evidence="7">
    <location>
        <begin position="2"/>
        <end position="136"/>
    </location>
</feature>
<evidence type="ECO:0000313" key="9">
    <source>
        <dbReference type="Proteomes" id="UP000256334"/>
    </source>
</evidence>
<keyword evidence="3 6" id="KW-0812">Transmembrane</keyword>
<accession>A0A3D9DXL2</accession>
<dbReference type="InterPro" id="IPR037185">
    <property type="entry name" value="EmrE-like"/>
</dbReference>
<evidence type="ECO:0000256" key="2">
    <source>
        <dbReference type="ARBA" id="ARBA00007362"/>
    </source>
</evidence>
<dbReference type="PANTHER" id="PTHR32322">
    <property type="entry name" value="INNER MEMBRANE TRANSPORTER"/>
    <property type="match status" value="1"/>
</dbReference>
<proteinExistence type="inferred from homology"/>
<evidence type="ECO:0000259" key="7">
    <source>
        <dbReference type="Pfam" id="PF00892"/>
    </source>
</evidence>
<dbReference type="RefSeq" id="WP_115852530.1">
    <property type="nucleotide sequence ID" value="NZ_QRDJ01000006.1"/>
</dbReference>
<keyword evidence="4 6" id="KW-1133">Transmembrane helix</keyword>
<feature type="transmembrane region" description="Helical" evidence="6">
    <location>
        <begin position="145"/>
        <end position="169"/>
    </location>
</feature>
<feature type="domain" description="EamA" evidence="7">
    <location>
        <begin position="151"/>
        <end position="287"/>
    </location>
</feature>
<dbReference type="SUPFAM" id="SSF103481">
    <property type="entry name" value="Multidrug resistance efflux transporter EmrE"/>
    <property type="match status" value="2"/>
</dbReference>
<evidence type="ECO:0000256" key="5">
    <source>
        <dbReference type="ARBA" id="ARBA00023136"/>
    </source>
</evidence>
<comment type="caution">
    <text evidence="8">The sequence shown here is derived from an EMBL/GenBank/DDBJ whole genome shotgun (WGS) entry which is preliminary data.</text>
</comment>
<dbReference type="AlphaFoldDB" id="A0A3D9DXL2"/>
<feature type="transmembrane region" description="Helical" evidence="6">
    <location>
        <begin position="35"/>
        <end position="54"/>
    </location>
</feature>
<feature type="transmembrane region" description="Helical" evidence="6">
    <location>
        <begin position="214"/>
        <end position="233"/>
    </location>
</feature>
<feature type="transmembrane region" description="Helical" evidence="6">
    <location>
        <begin position="66"/>
        <end position="86"/>
    </location>
</feature>
<feature type="transmembrane region" description="Helical" evidence="6">
    <location>
        <begin position="245"/>
        <end position="265"/>
    </location>
</feature>
<keyword evidence="9" id="KW-1185">Reference proteome</keyword>
<dbReference type="GO" id="GO:0016020">
    <property type="term" value="C:membrane"/>
    <property type="evidence" value="ECO:0007669"/>
    <property type="project" value="UniProtKB-SubCell"/>
</dbReference>
<name>A0A3D9DXL2_9GAMM</name>
<comment type="similarity">
    <text evidence="2">Belongs to the EamA transporter family.</text>
</comment>